<evidence type="ECO:0000313" key="3">
    <source>
        <dbReference type="Proteomes" id="UP001501237"/>
    </source>
</evidence>
<dbReference type="RefSeq" id="WP_344823534.1">
    <property type="nucleotide sequence ID" value="NZ_BAAAUV010000003.1"/>
</dbReference>
<dbReference type="PANTHER" id="PTHR34978:SF3">
    <property type="entry name" value="SLR0241 PROTEIN"/>
    <property type="match status" value="1"/>
</dbReference>
<dbReference type="InterPro" id="IPR052173">
    <property type="entry name" value="Beta-lactam_resp_regulator"/>
</dbReference>
<feature type="transmembrane region" description="Helical" evidence="1">
    <location>
        <begin position="6"/>
        <end position="24"/>
    </location>
</feature>
<keyword evidence="1" id="KW-0472">Membrane</keyword>
<name>A0ABP6Q260_9ACTN</name>
<sequence length="291" mass="30603">MIWLTFLPAGITLALGVLLGRVGLPLHPVWTARVLCTVAAMTVPAAAGTLGFVAVNFWATLEPAAAGRMPEWALFGDDEPVPVPLGVAAIVLLVAGLCVTLRLASRWVAEVRSAQDLAQSLLESDVPMAVSVPGRRGGVLASRGLYQVLGAAELEVVFHHEASHLRHGHHRYLAAGSLAAGLLPPLRRLNGRMRFSLERWADEDAAEAVADRELVALTIARVALLQPSGEPGPLPAFADSGILRRVEALMARAPGRNPVTGPVSLLGTGLVTGALALTALQIDHAFTHAFL</sequence>
<comment type="caution">
    <text evidence="2">The sequence shown here is derived from an EMBL/GenBank/DDBJ whole genome shotgun (WGS) entry which is preliminary data.</text>
</comment>
<reference evidence="3" key="1">
    <citation type="journal article" date="2019" name="Int. J. Syst. Evol. Microbiol.">
        <title>The Global Catalogue of Microorganisms (GCM) 10K type strain sequencing project: providing services to taxonomists for standard genome sequencing and annotation.</title>
        <authorList>
            <consortium name="The Broad Institute Genomics Platform"/>
            <consortium name="The Broad Institute Genome Sequencing Center for Infectious Disease"/>
            <person name="Wu L."/>
            <person name="Ma J."/>
        </authorList>
    </citation>
    <scope>NUCLEOTIDE SEQUENCE [LARGE SCALE GENOMIC DNA]</scope>
    <source>
        <strain evidence="3">JCM 9377</strain>
    </source>
</reference>
<accession>A0ABP6Q260</accession>
<dbReference type="PANTHER" id="PTHR34978">
    <property type="entry name" value="POSSIBLE SENSOR-TRANSDUCER PROTEIN BLAR"/>
    <property type="match status" value="1"/>
</dbReference>
<keyword evidence="1" id="KW-1133">Transmembrane helix</keyword>
<gene>
    <name evidence="2" type="ORF">GCM10010468_14190</name>
</gene>
<protein>
    <submittedName>
        <fullName evidence="2">M56 family metallopeptidase</fullName>
    </submittedName>
</protein>
<evidence type="ECO:0000313" key="2">
    <source>
        <dbReference type="EMBL" id="GAA3201148.1"/>
    </source>
</evidence>
<proteinExistence type="predicted"/>
<keyword evidence="1" id="KW-0812">Transmembrane</keyword>
<feature type="transmembrane region" description="Helical" evidence="1">
    <location>
        <begin position="36"/>
        <end position="61"/>
    </location>
</feature>
<dbReference type="EMBL" id="BAAAUV010000003">
    <property type="protein sequence ID" value="GAA3201148.1"/>
    <property type="molecule type" value="Genomic_DNA"/>
</dbReference>
<evidence type="ECO:0000256" key="1">
    <source>
        <dbReference type="SAM" id="Phobius"/>
    </source>
</evidence>
<dbReference type="Proteomes" id="UP001501237">
    <property type="component" value="Unassembled WGS sequence"/>
</dbReference>
<dbReference type="Gene3D" id="3.30.2010.10">
    <property type="entry name" value="Metalloproteases ('zincins'), catalytic domain"/>
    <property type="match status" value="1"/>
</dbReference>
<organism evidence="2 3">
    <name type="scientific">Actinocorallia longicatena</name>
    <dbReference type="NCBI Taxonomy" id="111803"/>
    <lineage>
        <taxon>Bacteria</taxon>
        <taxon>Bacillati</taxon>
        <taxon>Actinomycetota</taxon>
        <taxon>Actinomycetes</taxon>
        <taxon>Streptosporangiales</taxon>
        <taxon>Thermomonosporaceae</taxon>
        <taxon>Actinocorallia</taxon>
    </lineage>
</organism>
<keyword evidence="3" id="KW-1185">Reference proteome</keyword>
<feature type="transmembrane region" description="Helical" evidence="1">
    <location>
        <begin position="81"/>
        <end position="104"/>
    </location>
</feature>